<dbReference type="EMBL" id="QQXK01000019">
    <property type="protein sequence ID" value="RII41921.1"/>
    <property type="molecule type" value="Genomic_DNA"/>
</dbReference>
<evidence type="ECO:0000313" key="2">
    <source>
        <dbReference type="EMBL" id="RII41921.1"/>
    </source>
</evidence>
<evidence type="ECO:0000313" key="3">
    <source>
        <dbReference type="Proteomes" id="UP000265419"/>
    </source>
</evidence>
<gene>
    <name evidence="2" type="ORF">DWB68_10365</name>
</gene>
<feature type="compositionally biased region" description="Acidic residues" evidence="1">
    <location>
        <begin position="185"/>
        <end position="197"/>
    </location>
</feature>
<accession>A0A399J8M1</accession>
<reference evidence="2 3" key="1">
    <citation type="submission" date="2018-07" db="EMBL/GenBank/DDBJ databases">
        <title>Arthrobacter sp. nov., isolated from raw cow's milk with high bacterial count.</title>
        <authorList>
            <person name="Hahne J."/>
            <person name="Isele D."/>
            <person name="Lipski A."/>
        </authorList>
    </citation>
    <scope>NUCLEOTIDE SEQUENCE [LARGE SCALE GENOMIC DNA]</scope>
    <source>
        <strain evidence="2 3">JZ R-35</strain>
    </source>
</reference>
<keyword evidence="3" id="KW-1185">Reference proteome</keyword>
<sequence>MTNQTPQGTPEDDGLIQFIEANRGDKRDADLIRLADGKLGRTYFTVLRKQGISAFPGATVIEGLAQALDVKVSEVVLAAARSLGLPAYSTTSRDLVLYGAGELPIDSQRLLIETATNLLGWQERVDDLTLASKSKPEVVSVDKDSEAYRAMSVEERIATAGVTEQGEVDLAAYKMDGPTMREQQEAEWAESEDQSPEDPDHVA</sequence>
<name>A0A399J8M1_9MICC</name>
<evidence type="ECO:0000256" key="1">
    <source>
        <dbReference type="SAM" id="MobiDB-lite"/>
    </source>
</evidence>
<proteinExistence type="predicted"/>
<comment type="caution">
    <text evidence="2">The sequence shown here is derived from an EMBL/GenBank/DDBJ whole genome shotgun (WGS) entry which is preliminary data.</text>
</comment>
<organism evidence="2 3">
    <name type="scientific">Galactobacter valiniphilus</name>
    <dbReference type="NCBI Taxonomy" id="2676122"/>
    <lineage>
        <taxon>Bacteria</taxon>
        <taxon>Bacillati</taxon>
        <taxon>Actinomycetota</taxon>
        <taxon>Actinomycetes</taxon>
        <taxon>Micrococcales</taxon>
        <taxon>Micrococcaceae</taxon>
        <taxon>Galactobacter</taxon>
    </lineage>
</organism>
<protein>
    <submittedName>
        <fullName evidence="2">Uncharacterized protein</fullName>
    </submittedName>
</protein>
<dbReference type="AlphaFoldDB" id="A0A399J8M1"/>
<feature type="region of interest" description="Disordered" evidence="1">
    <location>
        <begin position="176"/>
        <end position="203"/>
    </location>
</feature>
<dbReference type="RefSeq" id="WP_119425071.1">
    <property type="nucleotide sequence ID" value="NZ_QQXK01000019.1"/>
</dbReference>
<dbReference type="Proteomes" id="UP000265419">
    <property type="component" value="Unassembled WGS sequence"/>
</dbReference>